<dbReference type="AlphaFoldDB" id="H2CGH4"/>
<name>H2CGH4_9LEPT</name>
<feature type="signal peptide" evidence="1">
    <location>
        <begin position="1"/>
        <end position="25"/>
    </location>
</feature>
<dbReference type="HOGENOM" id="CLU_1359013_0_0_12"/>
<evidence type="ECO:0008006" key="4">
    <source>
        <dbReference type="Google" id="ProtNLM"/>
    </source>
</evidence>
<keyword evidence="1" id="KW-0732">Signal</keyword>
<gene>
    <name evidence="2" type="ORF">Lepil_3229</name>
</gene>
<protein>
    <recommendedName>
        <fullName evidence="4">Lipoprotein</fullName>
    </recommendedName>
</protein>
<evidence type="ECO:0000313" key="3">
    <source>
        <dbReference type="Proteomes" id="UP000005737"/>
    </source>
</evidence>
<proteinExistence type="predicted"/>
<dbReference type="EMBL" id="JH597773">
    <property type="protein sequence ID" value="EHQ07891.1"/>
    <property type="molecule type" value="Genomic_DNA"/>
</dbReference>
<keyword evidence="3" id="KW-1185">Reference proteome</keyword>
<sequence length="201" mass="21849">MHSKKIILLLTALSVVALKCSSVMAKPGETTAEALPYVYYDGDTQRTIYLRPDLLAEFGDSKAVTKADPSASPLKNQGMAVIYRVSDSGVKTKIRQGTFSRSINGAVVSEVFSSSPGGGALSALPGNIIIQFKDDQTRTQINAFLQARSLPVVRTMQIGVSEFYVVKSTPGIASLETANQLRLLPEVKSAQPDWWREVSRR</sequence>
<accession>H2CGH4</accession>
<evidence type="ECO:0000256" key="1">
    <source>
        <dbReference type="SAM" id="SignalP"/>
    </source>
</evidence>
<dbReference type="RefSeq" id="WP_002774096.1">
    <property type="nucleotide sequence ID" value="NZ_JH597773.1"/>
</dbReference>
<reference evidence="2 3" key="1">
    <citation type="submission" date="2011-10" db="EMBL/GenBank/DDBJ databases">
        <title>The Improved High-Quality Draft genome of Leptonema illini DSM 21528.</title>
        <authorList>
            <consortium name="US DOE Joint Genome Institute (JGI-PGF)"/>
            <person name="Lucas S."/>
            <person name="Copeland A."/>
            <person name="Lapidus A."/>
            <person name="Glavina del Rio T."/>
            <person name="Dalin E."/>
            <person name="Tice H."/>
            <person name="Bruce D."/>
            <person name="Goodwin L."/>
            <person name="Pitluck S."/>
            <person name="Peters L."/>
            <person name="Mikhailova N."/>
            <person name="Held B."/>
            <person name="Kyrpides N."/>
            <person name="Mavromatis K."/>
            <person name="Ivanova N."/>
            <person name="Markowitz V."/>
            <person name="Cheng J.-F."/>
            <person name="Hugenholtz P."/>
            <person name="Woyke T."/>
            <person name="Wu D."/>
            <person name="Gronow S."/>
            <person name="Wellnitz S."/>
            <person name="Brambilla E.-M."/>
            <person name="Klenk H.-P."/>
            <person name="Eisen J.A."/>
        </authorList>
    </citation>
    <scope>NUCLEOTIDE SEQUENCE [LARGE SCALE GENOMIC DNA]</scope>
    <source>
        <strain evidence="2 3">DSM 21528</strain>
    </source>
</reference>
<dbReference type="STRING" id="183.GCA_002009735_01246"/>
<organism evidence="2 3">
    <name type="scientific">Leptonema illini DSM 21528</name>
    <dbReference type="NCBI Taxonomy" id="929563"/>
    <lineage>
        <taxon>Bacteria</taxon>
        <taxon>Pseudomonadati</taxon>
        <taxon>Spirochaetota</taxon>
        <taxon>Spirochaetia</taxon>
        <taxon>Leptospirales</taxon>
        <taxon>Leptospiraceae</taxon>
        <taxon>Leptonema</taxon>
    </lineage>
</organism>
<evidence type="ECO:0000313" key="2">
    <source>
        <dbReference type="EMBL" id="EHQ07891.1"/>
    </source>
</evidence>
<dbReference type="Proteomes" id="UP000005737">
    <property type="component" value="Unassembled WGS sequence"/>
</dbReference>
<feature type="chain" id="PRO_5003560763" description="Lipoprotein" evidence="1">
    <location>
        <begin position="26"/>
        <end position="201"/>
    </location>
</feature>